<feature type="domain" description="Response regulatory" evidence="8">
    <location>
        <begin position="3"/>
        <end position="119"/>
    </location>
</feature>
<proteinExistence type="predicted"/>
<keyword evidence="11" id="KW-1185">Reference proteome</keyword>
<evidence type="ECO:0000256" key="6">
    <source>
        <dbReference type="PROSITE-ProRule" id="PRU00169"/>
    </source>
</evidence>
<dbReference type="SUPFAM" id="SSF52172">
    <property type="entry name" value="CheY-like"/>
    <property type="match status" value="1"/>
</dbReference>
<sequence length="215" mass="24384">MAVIAVVEDDISIGSLLKRILSAEGFTVRHYLTAENFLNDFLEYGRECDLLILDVMLPGMDGIKTCRFLRQRGVDIPILMLTALSEEEDKVLGLDSGADDYVTKPFGMKELLARVRALLRRRGSSFKEEVKEEVLFTDEGVVIEGRSVNLTKKERELLKVLVENRGRAVTKEELFLKVWGSADVSIRTVDVHIKHLRDKLGGRIRTVWGVGYKFE</sequence>
<evidence type="ECO:0000256" key="4">
    <source>
        <dbReference type="ARBA" id="ARBA00023125"/>
    </source>
</evidence>
<dbReference type="SUPFAM" id="SSF46894">
    <property type="entry name" value="C-terminal effector domain of the bipartite response regulators"/>
    <property type="match status" value="1"/>
</dbReference>
<accession>A0A4R1GCK3</accession>
<evidence type="ECO:0000259" key="8">
    <source>
        <dbReference type="PROSITE" id="PS50110"/>
    </source>
</evidence>
<evidence type="ECO:0000259" key="9">
    <source>
        <dbReference type="PROSITE" id="PS51755"/>
    </source>
</evidence>
<dbReference type="InterPro" id="IPR016032">
    <property type="entry name" value="Sig_transdc_resp-reg_C-effctor"/>
</dbReference>
<dbReference type="GO" id="GO:0005829">
    <property type="term" value="C:cytosol"/>
    <property type="evidence" value="ECO:0007669"/>
    <property type="project" value="TreeGrafter"/>
</dbReference>
<dbReference type="InterPro" id="IPR039420">
    <property type="entry name" value="WalR-like"/>
</dbReference>
<dbReference type="OrthoDB" id="9790454at2"/>
<evidence type="ECO:0000256" key="3">
    <source>
        <dbReference type="ARBA" id="ARBA00023015"/>
    </source>
</evidence>
<keyword evidence="5" id="KW-0804">Transcription</keyword>
<keyword evidence="3" id="KW-0805">Transcription regulation</keyword>
<feature type="DNA-binding region" description="OmpR/PhoB-type" evidence="7">
    <location>
        <begin position="125"/>
        <end position="215"/>
    </location>
</feature>
<comment type="caution">
    <text evidence="10">The sequence shown here is derived from an EMBL/GenBank/DDBJ whole genome shotgun (WGS) entry which is preliminary data.</text>
</comment>
<dbReference type="PROSITE" id="PS51755">
    <property type="entry name" value="OMPR_PHOB"/>
    <property type="match status" value="1"/>
</dbReference>
<organism evidence="10 11">
    <name type="scientific">Phorcysia thermohydrogeniphila</name>
    <dbReference type="NCBI Taxonomy" id="936138"/>
    <lineage>
        <taxon>Bacteria</taxon>
        <taxon>Pseudomonadati</taxon>
        <taxon>Aquificota</taxon>
        <taxon>Aquificia</taxon>
        <taxon>Desulfurobacteriales</taxon>
        <taxon>Desulfurobacteriaceae</taxon>
        <taxon>Phorcysia</taxon>
    </lineage>
</organism>
<dbReference type="SMART" id="SM00448">
    <property type="entry name" value="REC"/>
    <property type="match status" value="1"/>
</dbReference>
<dbReference type="InterPro" id="IPR001789">
    <property type="entry name" value="Sig_transdc_resp-reg_receiver"/>
</dbReference>
<dbReference type="AlphaFoldDB" id="A0A4R1GCK3"/>
<dbReference type="SMART" id="SM00862">
    <property type="entry name" value="Trans_reg_C"/>
    <property type="match status" value="1"/>
</dbReference>
<dbReference type="PANTHER" id="PTHR48111">
    <property type="entry name" value="REGULATOR OF RPOS"/>
    <property type="match status" value="1"/>
</dbReference>
<dbReference type="GO" id="GO:0000156">
    <property type="term" value="F:phosphorelay response regulator activity"/>
    <property type="evidence" value="ECO:0007669"/>
    <property type="project" value="TreeGrafter"/>
</dbReference>
<dbReference type="GO" id="GO:0000976">
    <property type="term" value="F:transcription cis-regulatory region binding"/>
    <property type="evidence" value="ECO:0007669"/>
    <property type="project" value="TreeGrafter"/>
</dbReference>
<dbReference type="PANTHER" id="PTHR48111:SF21">
    <property type="entry name" value="DNA-BINDING DUAL MASTER TRANSCRIPTIONAL REGULATOR RPAA"/>
    <property type="match status" value="1"/>
</dbReference>
<feature type="domain" description="OmpR/PhoB-type" evidence="9">
    <location>
        <begin position="125"/>
        <end position="215"/>
    </location>
</feature>
<protein>
    <submittedName>
        <fullName evidence="10">Two-component system phosphate regulon response regulator PhoB</fullName>
    </submittedName>
</protein>
<dbReference type="Gene3D" id="1.10.10.10">
    <property type="entry name" value="Winged helix-like DNA-binding domain superfamily/Winged helix DNA-binding domain"/>
    <property type="match status" value="1"/>
</dbReference>
<evidence type="ECO:0000256" key="2">
    <source>
        <dbReference type="ARBA" id="ARBA00023012"/>
    </source>
</evidence>
<dbReference type="Gene3D" id="6.10.250.690">
    <property type="match status" value="1"/>
</dbReference>
<evidence type="ECO:0000256" key="1">
    <source>
        <dbReference type="ARBA" id="ARBA00022553"/>
    </source>
</evidence>
<dbReference type="InterPro" id="IPR036388">
    <property type="entry name" value="WH-like_DNA-bd_sf"/>
</dbReference>
<dbReference type="CDD" id="cd17574">
    <property type="entry name" value="REC_OmpR"/>
    <property type="match status" value="1"/>
</dbReference>
<dbReference type="Pfam" id="PF00072">
    <property type="entry name" value="Response_reg"/>
    <property type="match status" value="1"/>
</dbReference>
<name>A0A4R1GCK3_9BACT</name>
<keyword evidence="4 7" id="KW-0238">DNA-binding</keyword>
<dbReference type="Proteomes" id="UP000295777">
    <property type="component" value="Unassembled WGS sequence"/>
</dbReference>
<dbReference type="InterPro" id="IPR001867">
    <property type="entry name" value="OmpR/PhoB-type_DNA-bd"/>
</dbReference>
<dbReference type="EMBL" id="SMFV01000005">
    <property type="protein sequence ID" value="TCK03419.1"/>
    <property type="molecule type" value="Genomic_DNA"/>
</dbReference>
<dbReference type="RefSeq" id="WP_132527370.1">
    <property type="nucleotide sequence ID" value="NZ_SMFV01000005.1"/>
</dbReference>
<dbReference type="PROSITE" id="PS50110">
    <property type="entry name" value="RESPONSE_REGULATORY"/>
    <property type="match status" value="1"/>
</dbReference>
<dbReference type="CDD" id="cd00383">
    <property type="entry name" value="trans_reg_C"/>
    <property type="match status" value="1"/>
</dbReference>
<dbReference type="GO" id="GO:0006355">
    <property type="term" value="P:regulation of DNA-templated transcription"/>
    <property type="evidence" value="ECO:0007669"/>
    <property type="project" value="InterPro"/>
</dbReference>
<gene>
    <name evidence="10" type="ORF">CLV27_1497</name>
</gene>
<dbReference type="Pfam" id="PF00486">
    <property type="entry name" value="Trans_reg_C"/>
    <property type="match status" value="1"/>
</dbReference>
<dbReference type="InterPro" id="IPR011006">
    <property type="entry name" value="CheY-like_superfamily"/>
</dbReference>
<evidence type="ECO:0000256" key="7">
    <source>
        <dbReference type="PROSITE-ProRule" id="PRU01091"/>
    </source>
</evidence>
<keyword evidence="2" id="KW-0902">Two-component regulatory system</keyword>
<dbReference type="Gene3D" id="3.40.50.2300">
    <property type="match status" value="1"/>
</dbReference>
<evidence type="ECO:0000313" key="11">
    <source>
        <dbReference type="Proteomes" id="UP000295777"/>
    </source>
</evidence>
<keyword evidence="1 6" id="KW-0597">Phosphoprotein</keyword>
<dbReference type="GO" id="GO:0032993">
    <property type="term" value="C:protein-DNA complex"/>
    <property type="evidence" value="ECO:0007669"/>
    <property type="project" value="TreeGrafter"/>
</dbReference>
<evidence type="ECO:0000256" key="5">
    <source>
        <dbReference type="ARBA" id="ARBA00023163"/>
    </source>
</evidence>
<feature type="modified residue" description="4-aspartylphosphate" evidence="6">
    <location>
        <position position="54"/>
    </location>
</feature>
<reference evidence="10 11" key="1">
    <citation type="submission" date="2019-03" db="EMBL/GenBank/DDBJ databases">
        <title>Genomic Encyclopedia of Archaeal and Bacterial Type Strains, Phase II (KMG-II): from individual species to whole genera.</title>
        <authorList>
            <person name="Goeker M."/>
        </authorList>
    </citation>
    <scope>NUCLEOTIDE SEQUENCE [LARGE SCALE GENOMIC DNA]</scope>
    <source>
        <strain evidence="10 11">DSM 24425</strain>
    </source>
</reference>
<evidence type="ECO:0000313" key="10">
    <source>
        <dbReference type="EMBL" id="TCK03419.1"/>
    </source>
</evidence>